<feature type="domain" description="Nephrocystin 3-like N-terminal" evidence="5">
    <location>
        <begin position="244"/>
        <end position="330"/>
    </location>
</feature>
<dbReference type="PROSITE" id="PS50297">
    <property type="entry name" value="ANK_REP_REGION"/>
    <property type="match status" value="1"/>
</dbReference>
<feature type="repeat" description="ANK" evidence="3">
    <location>
        <begin position="811"/>
        <end position="843"/>
    </location>
</feature>
<sequence length="1096" mass="123883">MNDYREGICPVHLTFSQRIKSSAPPAIHILQEVVLVLPRQSITQPAPSYKAQKSFAALAASCAFHLALPCIRNGSLTRGGIGVIGCYGVAAVYCVVPVLGLKRFEGIPRCRQGIPRQVDAPTVDMLRTPNKYVVCLRTISHNIRTCPSQSVLQNLLREDSNQTEGDQFHTATTYREFAAAGIRDPSTPDHESTPSRYVLLEPPFHKEIKRLYDLSCHRWRQYKDVPRAYLKRHEFYTTCRPNSTEKCLINDEAFITWRQDQNENENILFCSGKSGIGKSFITSRVIDSLQQDGSHCVYFYLGSGKVQTASGVILALLEQLYELTGTWPPSLRWDTEILEQEFFEEDLVSESSEERPSRGLELPQDDSDTSVTNQDNYNGVAHPESHVSIENSRDGTNSVKQVLGIIVYPSLRGLHSSPPLETLLDALREACSSQVFNSSVLFAVFDAWDEDNMDVAEEFQQIIEVLSSCPCKIYVSGRPNPYFKADLEVFINERQVAVGDHIRKQFQTGLRSIPNDIIKKAVREILWASGMVFNVANIMTQTLLKAPDQEYHIQKLLDKGFSGMLPRDVGFQLLNPQTELVEISTIEKAMIIWLLDAERPLCFNALKLLLPTIVKRQEPEQSDLNPEGLADMLQSYQPFVTVDPGNDVVGLNMAINNHSDIARLWPEDMPKVYSAIIKSSVELIIEQESPTSLYRVESEIIDLFRRRPDLEHAATWPTYVRRLARIGGNAFDDVKGVINKLFDNQAHLLFALQLYFYTKEDYCHPPMSWDALCRWILSIGRLQIAARWGFTWLVQQILEETPEEISKCDSKASTALHEASKRGFTEIIKILLERTPPVDCFDAEGKTPLEYALENKHAEIYIHLFNALVTTSAKSINDEMLSTYCRIRHRGYDVDERRFRELTVLRIISKDDERQANVLSFLLATGTDPNCVDINGQPALYLAVKHKKAKMVHALLRGNADHSKKTLYAQESPLHLAAELGLLDIIEMLLEAGADMESTDWLGKTAIFYALEGDREQEHKINATFLKMISIGADYNHSDHSQQRPIHVAAMKGLVEPLSLLKSLVKDIAPKDIEGRTPLDYARQEGHKNVELLLQD</sequence>
<evidence type="ECO:0000313" key="6">
    <source>
        <dbReference type="EMBL" id="TRX88755.1"/>
    </source>
</evidence>
<evidence type="ECO:0000313" key="7">
    <source>
        <dbReference type="Proteomes" id="UP000319160"/>
    </source>
</evidence>
<evidence type="ECO:0000256" key="1">
    <source>
        <dbReference type="ARBA" id="ARBA00022737"/>
    </source>
</evidence>
<organism evidence="6 7">
    <name type="scientific">Xylaria flabelliformis</name>
    <dbReference type="NCBI Taxonomy" id="2512241"/>
    <lineage>
        <taxon>Eukaryota</taxon>
        <taxon>Fungi</taxon>
        <taxon>Dikarya</taxon>
        <taxon>Ascomycota</taxon>
        <taxon>Pezizomycotina</taxon>
        <taxon>Sordariomycetes</taxon>
        <taxon>Xylariomycetidae</taxon>
        <taxon>Xylariales</taxon>
        <taxon>Xylariaceae</taxon>
        <taxon>Xylaria</taxon>
    </lineage>
</organism>
<dbReference type="Pfam" id="PF12796">
    <property type="entry name" value="Ank_2"/>
    <property type="match status" value="2"/>
</dbReference>
<dbReference type="OrthoDB" id="4705075at2759"/>
<evidence type="ECO:0000256" key="3">
    <source>
        <dbReference type="PROSITE-ProRule" id="PRU00023"/>
    </source>
</evidence>
<gene>
    <name evidence="6" type="ORF">FHL15_010325</name>
</gene>
<protein>
    <recommendedName>
        <fullName evidence="5">Nephrocystin 3-like N-terminal domain-containing protein</fullName>
    </recommendedName>
</protein>
<dbReference type="STRING" id="2512241.A0A553HLC4"/>
<dbReference type="Gene3D" id="3.40.50.300">
    <property type="entry name" value="P-loop containing nucleotide triphosphate hydrolases"/>
    <property type="match status" value="1"/>
</dbReference>
<reference evidence="7" key="1">
    <citation type="submission" date="2019-06" db="EMBL/GenBank/DDBJ databases">
        <title>Draft genome sequence of the griseofulvin-producing fungus Xylaria cubensis strain G536.</title>
        <authorList>
            <person name="Mead M.E."/>
            <person name="Raja H.A."/>
            <person name="Steenwyk J.L."/>
            <person name="Knowles S.L."/>
            <person name="Oberlies N.H."/>
            <person name="Rokas A."/>
        </authorList>
    </citation>
    <scope>NUCLEOTIDE SEQUENCE [LARGE SCALE GENOMIC DNA]</scope>
    <source>
        <strain evidence="7">G536</strain>
    </source>
</reference>
<dbReference type="Proteomes" id="UP000319160">
    <property type="component" value="Unassembled WGS sequence"/>
</dbReference>
<keyword evidence="2 3" id="KW-0040">ANK repeat</keyword>
<proteinExistence type="predicted"/>
<dbReference type="PRINTS" id="PR01415">
    <property type="entry name" value="ANKYRIN"/>
</dbReference>
<dbReference type="SUPFAM" id="SSF48403">
    <property type="entry name" value="Ankyrin repeat"/>
    <property type="match status" value="2"/>
</dbReference>
<dbReference type="InterPro" id="IPR027417">
    <property type="entry name" value="P-loop_NTPase"/>
</dbReference>
<feature type="repeat" description="ANK" evidence="3">
    <location>
        <begin position="969"/>
        <end position="1001"/>
    </location>
</feature>
<dbReference type="InterPro" id="IPR056884">
    <property type="entry name" value="NPHP3-like_N"/>
</dbReference>
<name>A0A553HLC4_9PEZI</name>
<dbReference type="PANTHER" id="PTHR24198">
    <property type="entry name" value="ANKYRIN REPEAT AND PROTEIN KINASE DOMAIN-CONTAINING PROTEIN"/>
    <property type="match status" value="1"/>
</dbReference>
<feature type="compositionally biased region" description="Basic and acidic residues" evidence="4">
    <location>
        <begin position="383"/>
        <end position="393"/>
    </location>
</feature>
<dbReference type="Gene3D" id="1.25.40.20">
    <property type="entry name" value="Ankyrin repeat-containing domain"/>
    <property type="match status" value="3"/>
</dbReference>
<dbReference type="SMART" id="SM00248">
    <property type="entry name" value="ANK"/>
    <property type="match status" value="6"/>
</dbReference>
<accession>A0A553HLC4</accession>
<feature type="region of interest" description="Disordered" evidence="4">
    <location>
        <begin position="347"/>
        <end position="393"/>
    </location>
</feature>
<comment type="caution">
    <text evidence="6">The sequence shown here is derived from an EMBL/GenBank/DDBJ whole genome shotgun (WGS) entry which is preliminary data.</text>
</comment>
<keyword evidence="7" id="KW-1185">Reference proteome</keyword>
<dbReference type="InterPro" id="IPR002110">
    <property type="entry name" value="Ankyrin_rpt"/>
</dbReference>
<dbReference type="InterPro" id="IPR036770">
    <property type="entry name" value="Ankyrin_rpt-contain_sf"/>
</dbReference>
<evidence type="ECO:0000256" key="4">
    <source>
        <dbReference type="SAM" id="MobiDB-lite"/>
    </source>
</evidence>
<dbReference type="AlphaFoldDB" id="A0A553HLC4"/>
<evidence type="ECO:0000259" key="5">
    <source>
        <dbReference type="Pfam" id="PF24883"/>
    </source>
</evidence>
<evidence type="ECO:0000256" key="2">
    <source>
        <dbReference type="ARBA" id="ARBA00023043"/>
    </source>
</evidence>
<dbReference type="PROSITE" id="PS50088">
    <property type="entry name" value="ANK_REPEAT"/>
    <property type="match status" value="2"/>
</dbReference>
<dbReference type="Pfam" id="PF24883">
    <property type="entry name" value="NPHP3_N"/>
    <property type="match status" value="1"/>
</dbReference>
<dbReference type="EMBL" id="VFLP01000080">
    <property type="protein sequence ID" value="TRX88755.1"/>
    <property type="molecule type" value="Genomic_DNA"/>
</dbReference>
<keyword evidence="1" id="KW-0677">Repeat</keyword>
<dbReference type="PANTHER" id="PTHR24198:SF165">
    <property type="entry name" value="ANKYRIN REPEAT-CONTAINING PROTEIN-RELATED"/>
    <property type="match status" value="1"/>
</dbReference>